<dbReference type="SUPFAM" id="SSF54001">
    <property type="entry name" value="Cysteine proteinases"/>
    <property type="match status" value="1"/>
</dbReference>
<dbReference type="GO" id="GO:0004843">
    <property type="term" value="F:cysteine-type deubiquitinase activity"/>
    <property type="evidence" value="ECO:0007669"/>
    <property type="project" value="UniProtKB-UniRule"/>
</dbReference>
<evidence type="ECO:0000256" key="3">
    <source>
        <dbReference type="SAM" id="Phobius"/>
    </source>
</evidence>
<feature type="region of interest" description="Disordered" evidence="2">
    <location>
        <begin position="186"/>
        <end position="251"/>
    </location>
</feature>
<dbReference type="GeneID" id="54490038"/>
<dbReference type="EC" id="3.4.19.12" evidence="1"/>
<dbReference type="CDD" id="cd02662">
    <property type="entry name" value="Peptidase_C19F"/>
    <property type="match status" value="1"/>
</dbReference>
<feature type="compositionally biased region" description="Low complexity" evidence="2">
    <location>
        <begin position="567"/>
        <end position="579"/>
    </location>
</feature>
<feature type="compositionally biased region" description="Basic residues" evidence="2">
    <location>
        <begin position="586"/>
        <end position="595"/>
    </location>
</feature>
<feature type="compositionally biased region" description="Polar residues" evidence="2">
    <location>
        <begin position="553"/>
        <end position="566"/>
    </location>
</feature>
<keyword evidence="1" id="KW-0378">Hydrolase</keyword>
<dbReference type="GO" id="GO:0005829">
    <property type="term" value="C:cytosol"/>
    <property type="evidence" value="ECO:0007669"/>
    <property type="project" value="TreeGrafter"/>
</dbReference>
<evidence type="ECO:0000259" key="4">
    <source>
        <dbReference type="PROSITE" id="PS50235"/>
    </source>
</evidence>
<keyword evidence="1" id="KW-0788">Thiol protease</keyword>
<dbReference type="InterPro" id="IPR018200">
    <property type="entry name" value="USP_CS"/>
</dbReference>
<dbReference type="PANTHER" id="PTHR24006:SF904">
    <property type="entry name" value="UBIQUITIN CARBOXYL-TERMINAL HYDROLASE 16"/>
    <property type="match status" value="1"/>
</dbReference>
<gene>
    <name evidence="5" type="ORF">EJ05DRAFT_530803</name>
</gene>
<keyword evidence="6" id="KW-1185">Reference proteome</keyword>
<dbReference type="RefSeq" id="XP_033603705.1">
    <property type="nucleotide sequence ID" value="XM_033748984.1"/>
</dbReference>
<feature type="compositionally biased region" description="Polar residues" evidence="2">
    <location>
        <begin position="448"/>
        <end position="460"/>
    </location>
</feature>
<feature type="compositionally biased region" description="Low complexity" evidence="2">
    <location>
        <begin position="494"/>
        <end position="539"/>
    </location>
</feature>
<dbReference type="PROSITE" id="PS00972">
    <property type="entry name" value="USP_1"/>
    <property type="match status" value="1"/>
</dbReference>
<comment type="similarity">
    <text evidence="1">Belongs to the peptidase C19 family.</text>
</comment>
<feature type="region of interest" description="Disordered" evidence="2">
    <location>
        <begin position="432"/>
        <end position="595"/>
    </location>
</feature>
<dbReference type="Proteomes" id="UP000799437">
    <property type="component" value="Unassembled WGS sequence"/>
</dbReference>
<dbReference type="GO" id="GO:0016579">
    <property type="term" value="P:protein deubiquitination"/>
    <property type="evidence" value="ECO:0007669"/>
    <property type="project" value="InterPro"/>
</dbReference>
<keyword evidence="1" id="KW-0833">Ubl conjugation pathway</keyword>
<dbReference type="InterPro" id="IPR038765">
    <property type="entry name" value="Papain-like_cys_pep_sf"/>
</dbReference>
<keyword evidence="1" id="KW-0645">Protease</keyword>
<feature type="compositionally biased region" description="Basic and acidic residues" evidence="2">
    <location>
        <begin position="229"/>
        <end position="244"/>
    </location>
</feature>
<evidence type="ECO:0000256" key="1">
    <source>
        <dbReference type="RuleBase" id="RU366025"/>
    </source>
</evidence>
<dbReference type="InterPro" id="IPR050164">
    <property type="entry name" value="Peptidase_C19"/>
</dbReference>
<dbReference type="PROSITE" id="PS00973">
    <property type="entry name" value="USP_2"/>
    <property type="match status" value="1"/>
</dbReference>
<comment type="catalytic activity">
    <reaction evidence="1">
        <text>Thiol-dependent hydrolysis of ester, thioester, amide, peptide and isopeptide bonds formed by the C-terminal Gly of ubiquitin (a 76-residue protein attached to proteins as an intracellular targeting signal).</text>
        <dbReference type="EC" id="3.4.19.12"/>
    </reaction>
</comment>
<evidence type="ECO:0000256" key="2">
    <source>
        <dbReference type="SAM" id="MobiDB-lite"/>
    </source>
</evidence>
<dbReference type="Pfam" id="PF00443">
    <property type="entry name" value="UCH"/>
    <property type="match status" value="1"/>
</dbReference>
<dbReference type="GO" id="GO:0006508">
    <property type="term" value="P:proteolysis"/>
    <property type="evidence" value="ECO:0007669"/>
    <property type="project" value="UniProtKB-KW"/>
</dbReference>
<dbReference type="PROSITE" id="PS50235">
    <property type="entry name" value="USP_3"/>
    <property type="match status" value="1"/>
</dbReference>
<keyword evidence="3" id="KW-0472">Membrane</keyword>
<accession>A0A6A6WGP7</accession>
<feature type="compositionally biased region" description="Polar residues" evidence="2">
    <location>
        <begin position="469"/>
        <end position="493"/>
    </location>
</feature>
<keyword evidence="3" id="KW-0812">Transmembrane</keyword>
<proteinExistence type="inferred from homology"/>
<feature type="transmembrane region" description="Helical" evidence="3">
    <location>
        <begin position="6"/>
        <end position="32"/>
    </location>
</feature>
<dbReference type="InterPro" id="IPR028889">
    <property type="entry name" value="USP"/>
</dbReference>
<evidence type="ECO:0000313" key="6">
    <source>
        <dbReference type="Proteomes" id="UP000799437"/>
    </source>
</evidence>
<keyword evidence="3" id="KW-1133">Transmembrane helix</keyword>
<feature type="compositionally biased region" description="Basic and acidic residues" evidence="2">
    <location>
        <begin position="543"/>
        <end position="552"/>
    </location>
</feature>
<dbReference type="AlphaFoldDB" id="A0A6A6WGP7"/>
<dbReference type="OrthoDB" id="2248014at2759"/>
<name>A0A6A6WGP7_9PEZI</name>
<dbReference type="Gene3D" id="3.90.70.10">
    <property type="entry name" value="Cysteine proteinases"/>
    <property type="match status" value="1"/>
</dbReference>
<sequence>MPDKPLTIATYAAGASLAAITLVYVFGPTFFLDEESSSANRKKGVVGLSNPANDCFINANLQALAGLPELRLYLIRETHRRKLDGDVLYAVDPAGRYEDEHKREITPWKLEGLQKGVVTQGLKDVLDRLNERPIYKKTISAQSFIGILERAFQTRISRQQQDAQEFLQVVTERLCDEYHAGIKARRKAKKLNTGTSSAEKKEEDEDTKEVADSQSEVVLEKSTNQPDAFGKETEKHQEEDQEKNVEDDEEGFPFEGKMESIIECQTCHFRPKPSVSTFVTLTLSVPQKTSATLNNCFDGLMKVEHIDDYKCDYCRLDHALKSKRKLLSAVSTQEVKATIQSDIDKLEQALEKDPERPPEDVELPDSKLAPKTRIERHVRISEFPKILAIHLSRSLYSATTLSTKNMAKVTFPESLPLGGLLDQKRYRLLGTVTHKGGHNSGHYESFRRQITSPPYSTPHSFGQDGVYSIQPSPNPSIAASPYSTTPTLRPTNGTDVPPTSDPTTLPSPLSPVKSRDSTAPSSVSTRSSSTQQTPRPSASLTKESSDSAHPRVSESSLRPPTVTSLATSEPKTPSSKTPSIVDIKNLKPKSRKKQPLNRWWRISDEKIKECKTSEVLAMQKEVYLLFYELDKRTDEET</sequence>
<feature type="domain" description="USP" evidence="4">
    <location>
        <begin position="46"/>
        <end position="630"/>
    </location>
</feature>
<dbReference type="EMBL" id="ML996567">
    <property type="protein sequence ID" value="KAF2761254.1"/>
    <property type="molecule type" value="Genomic_DNA"/>
</dbReference>
<protein>
    <recommendedName>
        <fullName evidence="1">Ubiquitin carboxyl-terminal hydrolase</fullName>
        <ecNumber evidence="1">3.4.19.12</ecNumber>
    </recommendedName>
</protein>
<evidence type="ECO:0000313" key="5">
    <source>
        <dbReference type="EMBL" id="KAF2761254.1"/>
    </source>
</evidence>
<dbReference type="InterPro" id="IPR001394">
    <property type="entry name" value="Peptidase_C19_UCH"/>
</dbReference>
<dbReference type="PANTHER" id="PTHR24006">
    <property type="entry name" value="UBIQUITIN CARBOXYL-TERMINAL HYDROLASE"/>
    <property type="match status" value="1"/>
</dbReference>
<feature type="compositionally biased region" description="Polar residues" evidence="2">
    <location>
        <begin position="212"/>
        <end position="226"/>
    </location>
</feature>
<organism evidence="5 6">
    <name type="scientific">Pseudovirgaria hyperparasitica</name>
    <dbReference type="NCBI Taxonomy" id="470096"/>
    <lineage>
        <taxon>Eukaryota</taxon>
        <taxon>Fungi</taxon>
        <taxon>Dikarya</taxon>
        <taxon>Ascomycota</taxon>
        <taxon>Pezizomycotina</taxon>
        <taxon>Dothideomycetes</taxon>
        <taxon>Dothideomycetes incertae sedis</taxon>
        <taxon>Acrospermales</taxon>
        <taxon>Acrospermaceae</taxon>
        <taxon>Pseudovirgaria</taxon>
    </lineage>
</organism>
<dbReference type="GO" id="GO:0005634">
    <property type="term" value="C:nucleus"/>
    <property type="evidence" value="ECO:0007669"/>
    <property type="project" value="TreeGrafter"/>
</dbReference>
<reference evidence="5" key="1">
    <citation type="journal article" date="2020" name="Stud. Mycol.">
        <title>101 Dothideomycetes genomes: a test case for predicting lifestyles and emergence of pathogens.</title>
        <authorList>
            <person name="Haridas S."/>
            <person name="Albert R."/>
            <person name="Binder M."/>
            <person name="Bloem J."/>
            <person name="Labutti K."/>
            <person name="Salamov A."/>
            <person name="Andreopoulos B."/>
            <person name="Baker S."/>
            <person name="Barry K."/>
            <person name="Bills G."/>
            <person name="Bluhm B."/>
            <person name="Cannon C."/>
            <person name="Castanera R."/>
            <person name="Culley D."/>
            <person name="Daum C."/>
            <person name="Ezra D."/>
            <person name="Gonzalez J."/>
            <person name="Henrissat B."/>
            <person name="Kuo A."/>
            <person name="Liang C."/>
            <person name="Lipzen A."/>
            <person name="Lutzoni F."/>
            <person name="Magnuson J."/>
            <person name="Mondo S."/>
            <person name="Nolan M."/>
            <person name="Ohm R."/>
            <person name="Pangilinan J."/>
            <person name="Park H.-J."/>
            <person name="Ramirez L."/>
            <person name="Alfaro M."/>
            <person name="Sun H."/>
            <person name="Tritt A."/>
            <person name="Yoshinaga Y."/>
            <person name="Zwiers L.-H."/>
            <person name="Turgeon B."/>
            <person name="Goodwin S."/>
            <person name="Spatafora J."/>
            <person name="Crous P."/>
            <person name="Grigoriev I."/>
        </authorList>
    </citation>
    <scope>NUCLEOTIDE SEQUENCE</scope>
    <source>
        <strain evidence="5">CBS 121739</strain>
    </source>
</reference>